<dbReference type="RefSeq" id="WP_121586453.1">
    <property type="nucleotide sequence ID" value="NZ_RCHT01000005.1"/>
</dbReference>
<sequence length="384" mass="40921">MQYFHVKTDVLMERDLAAGVVHLLDKEGSRNVLVFADEHVAQHPAVAKMLSAAGEPGRKIELRSIPSGEPTTGLVNELAGIYRGRGLDMFVAIGGGSVLDLAKAVSALIENEGVIEDYQGTGRQLTAGVKKICVPTTAGTGCEISGAAVLINTRSAFKRGVVGPGVVPTYALLCAELGASLPVDLTVGCGMDAIVHAVESYVSPKANELTRLFSREAFLRLYEALPKVAEEPGNLQCREEMLLGSCLAGYAIDNASTGAAHGMSYGPGIHFHVPHGFAVAIFFPDTMEVNIRNGCHAYAELFRSVPGVRACGDDRQDALAFVRLMREYGPIVRYGKTLFDYGVKGGDIDLLAKASMQNTVAYATNPGPFTIEDSYAIYHKLLGV</sequence>
<accession>A0A498CP58</accession>
<proteinExistence type="inferred from homology"/>
<dbReference type="Gene3D" id="1.20.1090.10">
    <property type="entry name" value="Dehydroquinate synthase-like - alpha domain"/>
    <property type="match status" value="1"/>
</dbReference>
<dbReference type="EMBL" id="RCHT01000005">
    <property type="protein sequence ID" value="RLL12806.1"/>
    <property type="molecule type" value="Genomic_DNA"/>
</dbReference>
<evidence type="ECO:0000313" key="6">
    <source>
        <dbReference type="Proteomes" id="UP000276301"/>
    </source>
</evidence>
<reference evidence="5 6" key="1">
    <citation type="submission" date="2018-10" db="EMBL/GenBank/DDBJ databases">
        <title>Anaerotruncus faecis sp. nov., isolated from human feces.</title>
        <authorList>
            <person name="Wang Y.-J."/>
        </authorList>
    </citation>
    <scope>NUCLEOTIDE SEQUENCE [LARGE SCALE GENOMIC DNA]</scope>
    <source>
        <strain evidence="5 6">22A2-44</strain>
    </source>
</reference>
<dbReference type="InterPro" id="IPR039697">
    <property type="entry name" value="Alcohol_dehydrogenase_Fe"/>
</dbReference>
<gene>
    <name evidence="5" type="ORF">D4A47_05220</name>
</gene>
<dbReference type="GO" id="GO:0004022">
    <property type="term" value="F:alcohol dehydrogenase (NAD+) activity"/>
    <property type="evidence" value="ECO:0007669"/>
    <property type="project" value="TreeGrafter"/>
</dbReference>
<dbReference type="Pfam" id="PF00465">
    <property type="entry name" value="Fe-ADH"/>
    <property type="match status" value="1"/>
</dbReference>
<evidence type="ECO:0000256" key="2">
    <source>
        <dbReference type="ARBA" id="ARBA00023002"/>
    </source>
</evidence>
<protein>
    <submittedName>
        <fullName evidence="5">Iron-containing alcohol dehydrogenase</fullName>
    </submittedName>
</protein>
<dbReference type="GO" id="GO:0046872">
    <property type="term" value="F:metal ion binding"/>
    <property type="evidence" value="ECO:0007669"/>
    <property type="project" value="InterPro"/>
</dbReference>
<keyword evidence="6" id="KW-1185">Reference proteome</keyword>
<name>A0A498CP58_9FIRM</name>
<evidence type="ECO:0000259" key="3">
    <source>
        <dbReference type="Pfam" id="PF00465"/>
    </source>
</evidence>
<dbReference type="Pfam" id="PF25137">
    <property type="entry name" value="ADH_Fe_C"/>
    <property type="match status" value="1"/>
</dbReference>
<dbReference type="PANTHER" id="PTHR11496:SF102">
    <property type="entry name" value="ALCOHOL DEHYDROGENASE 4"/>
    <property type="match status" value="1"/>
</dbReference>
<dbReference type="CDD" id="cd08551">
    <property type="entry name" value="Fe-ADH"/>
    <property type="match status" value="1"/>
</dbReference>
<dbReference type="PANTHER" id="PTHR11496">
    <property type="entry name" value="ALCOHOL DEHYDROGENASE"/>
    <property type="match status" value="1"/>
</dbReference>
<evidence type="ECO:0000259" key="4">
    <source>
        <dbReference type="Pfam" id="PF25137"/>
    </source>
</evidence>
<dbReference type="InterPro" id="IPR001670">
    <property type="entry name" value="ADH_Fe/GldA"/>
</dbReference>
<organism evidence="5 6">
    <name type="scientific">Anaerotruncus massiliensis</name>
    <name type="common">ex Liu et al. 2021</name>
    <dbReference type="NCBI Taxonomy" id="2321404"/>
    <lineage>
        <taxon>Bacteria</taxon>
        <taxon>Bacillati</taxon>
        <taxon>Bacillota</taxon>
        <taxon>Clostridia</taxon>
        <taxon>Eubacteriales</taxon>
        <taxon>Oscillospiraceae</taxon>
        <taxon>Anaerotruncus</taxon>
    </lineage>
</organism>
<evidence type="ECO:0000313" key="5">
    <source>
        <dbReference type="EMBL" id="RLL12806.1"/>
    </source>
</evidence>
<dbReference type="InterPro" id="IPR056798">
    <property type="entry name" value="ADH_Fe_C"/>
</dbReference>
<dbReference type="AlphaFoldDB" id="A0A498CP58"/>
<dbReference type="Gene3D" id="3.40.50.1970">
    <property type="match status" value="1"/>
</dbReference>
<keyword evidence="2" id="KW-0560">Oxidoreductase</keyword>
<evidence type="ECO:0000256" key="1">
    <source>
        <dbReference type="ARBA" id="ARBA00007358"/>
    </source>
</evidence>
<feature type="domain" description="Fe-containing alcohol dehydrogenase-like C-terminal" evidence="4">
    <location>
        <begin position="186"/>
        <end position="381"/>
    </location>
</feature>
<dbReference type="Proteomes" id="UP000276301">
    <property type="component" value="Unassembled WGS sequence"/>
</dbReference>
<comment type="similarity">
    <text evidence="1">Belongs to the iron-containing alcohol dehydrogenase family.</text>
</comment>
<comment type="caution">
    <text evidence="5">The sequence shown here is derived from an EMBL/GenBank/DDBJ whole genome shotgun (WGS) entry which is preliminary data.</text>
</comment>
<feature type="domain" description="Alcohol dehydrogenase iron-type/glycerol dehydrogenase GldA" evidence="3">
    <location>
        <begin position="9"/>
        <end position="173"/>
    </location>
</feature>
<dbReference type="SUPFAM" id="SSF56796">
    <property type="entry name" value="Dehydroquinate synthase-like"/>
    <property type="match status" value="1"/>
</dbReference>